<dbReference type="Proteomes" id="UP000651112">
    <property type="component" value="Unassembled WGS sequence"/>
</dbReference>
<evidence type="ECO:0000313" key="2">
    <source>
        <dbReference type="Proteomes" id="UP000651112"/>
    </source>
</evidence>
<reference evidence="1 2" key="1">
    <citation type="submission" date="2020-08" db="EMBL/GenBank/DDBJ databases">
        <title>Sphingobacterium sp. DN00404 isolated from aquaculture water.</title>
        <authorList>
            <person name="Zhang M."/>
        </authorList>
    </citation>
    <scope>NUCLEOTIDE SEQUENCE [LARGE SCALE GENOMIC DNA]</scope>
    <source>
        <strain evidence="1 2">KCTC 42746</strain>
    </source>
</reference>
<protein>
    <recommendedName>
        <fullName evidence="3">DUF4468 domain-containing protein</fullName>
    </recommendedName>
</protein>
<organism evidence="1 2">
    <name type="scientific">Sphingobacterium chuzhouense</name>
    <dbReference type="NCBI Taxonomy" id="1742264"/>
    <lineage>
        <taxon>Bacteria</taxon>
        <taxon>Pseudomonadati</taxon>
        <taxon>Bacteroidota</taxon>
        <taxon>Sphingobacteriia</taxon>
        <taxon>Sphingobacteriales</taxon>
        <taxon>Sphingobacteriaceae</taxon>
        <taxon>Sphingobacterium</taxon>
    </lineage>
</organism>
<evidence type="ECO:0008006" key="3">
    <source>
        <dbReference type="Google" id="ProtNLM"/>
    </source>
</evidence>
<proteinExistence type="predicted"/>
<dbReference type="EMBL" id="JACNYL010000005">
    <property type="protein sequence ID" value="MBD1423430.1"/>
    <property type="molecule type" value="Genomic_DNA"/>
</dbReference>
<gene>
    <name evidence="1" type="ORF">H8B21_17840</name>
</gene>
<evidence type="ECO:0000313" key="1">
    <source>
        <dbReference type="EMBL" id="MBD1423430.1"/>
    </source>
</evidence>
<sequence length="145" mass="16086">MKNSLFILMVFLFSLPYVGISQELATVTKKDSKVYVVGVSKNEDAINAADKLVDDLKDWSYWEVKSTKDEADFVLKVDIKTSKGVTLTSWGGTSYSLIAQITDKSGDVLWESSQYKASPNGTNGFNAANAVVKKFVRALKKKFKE</sequence>
<comment type="caution">
    <text evidence="1">The sequence shown here is derived from an EMBL/GenBank/DDBJ whole genome shotgun (WGS) entry which is preliminary data.</text>
</comment>
<name>A0ABR7XWK0_9SPHI</name>
<dbReference type="RefSeq" id="WP_190315220.1">
    <property type="nucleotide sequence ID" value="NZ_JACNYL010000005.1"/>
</dbReference>
<accession>A0ABR7XWK0</accession>
<keyword evidence="2" id="KW-1185">Reference proteome</keyword>